<evidence type="ECO:0000256" key="1">
    <source>
        <dbReference type="SAM" id="Phobius"/>
    </source>
</evidence>
<accession>A0ABQ1MLW0</accession>
<evidence type="ECO:0000313" key="2">
    <source>
        <dbReference type="EMBL" id="GGC41029.1"/>
    </source>
</evidence>
<comment type="caution">
    <text evidence="2">The sequence shown here is derived from an EMBL/GenBank/DDBJ whole genome shotgun (WGS) entry which is preliminary data.</text>
</comment>
<proteinExistence type="predicted"/>
<feature type="transmembrane region" description="Helical" evidence="1">
    <location>
        <begin position="44"/>
        <end position="66"/>
    </location>
</feature>
<gene>
    <name evidence="2" type="ORF">GCM10011400_29740</name>
</gene>
<name>A0ABQ1MLW0_9BURK</name>
<organism evidence="2 3">
    <name type="scientific">Paraburkholderia caffeinilytica</name>
    <dbReference type="NCBI Taxonomy" id="1761016"/>
    <lineage>
        <taxon>Bacteria</taxon>
        <taxon>Pseudomonadati</taxon>
        <taxon>Pseudomonadota</taxon>
        <taxon>Betaproteobacteria</taxon>
        <taxon>Burkholderiales</taxon>
        <taxon>Burkholderiaceae</taxon>
        <taxon>Paraburkholderia</taxon>
    </lineage>
</organism>
<dbReference type="EMBL" id="BMHL01000004">
    <property type="protein sequence ID" value="GGC41029.1"/>
    <property type="molecule type" value="Genomic_DNA"/>
</dbReference>
<keyword evidence="1" id="KW-0812">Transmembrane</keyword>
<evidence type="ECO:0000313" key="3">
    <source>
        <dbReference type="Proteomes" id="UP000602004"/>
    </source>
</evidence>
<keyword evidence="1" id="KW-1133">Transmembrane helix</keyword>
<protein>
    <submittedName>
        <fullName evidence="2">Uncharacterized protein</fullName>
    </submittedName>
</protein>
<keyword evidence="3" id="KW-1185">Reference proteome</keyword>
<reference evidence="3" key="1">
    <citation type="journal article" date="2019" name="Int. J. Syst. Evol. Microbiol.">
        <title>The Global Catalogue of Microorganisms (GCM) 10K type strain sequencing project: providing services to taxonomists for standard genome sequencing and annotation.</title>
        <authorList>
            <consortium name="The Broad Institute Genomics Platform"/>
            <consortium name="The Broad Institute Genome Sequencing Center for Infectious Disease"/>
            <person name="Wu L."/>
            <person name="Ma J."/>
        </authorList>
    </citation>
    <scope>NUCLEOTIDE SEQUENCE [LARGE SCALE GENOMIC DNA]</scope>
    <source>
        <strain evidence="3">CGMCC 1.15103</strain>
    </source>
</reference>
<sequence>MPTVACGRRNCGAGDSFRRHSGPPVSGDPLTVLAGFMREPFPRFMLLVTIAKAGRYMLLTAVILQFM</sequence>
<dbReference type="Proteomes" id="UP000602004">
    <property type="component" value="Unassembled WGS sequence"/>
</dbReference>
<keyword evidence="1" id="KW-0472">Membrane</keyword>